<dbReference type="InterPro" id="IPR006129">
    <property type="entry name" value="AdhesinB"/>
</dbReference>
<keyword evidence="2 5" id="KW-0732">Signal</keyword>
<dbReference type="PRINTS" id="PR00690">
    <property type="entry name" value="ADHESNFAMILY"/>
</dbReference>
<evidence type="ECO:0000256" key="2">
    <source>
        <dbReference type="ARBA" id="ARBA00022729"/>
    </source>
</evidence>
<keyword evidence="7" id="KW-1185">Reference proteome</keyword>
<feature type="signal peptide" evidence="5">
    <location>
        <begin position="1"/>
        <end position="23"/>
    </location>
</feature>
<dbReference type="PANTHER" id="PTHR42953">
    <property type="entry name" value="HIGH-AFFINITY ZINC UPTAKE SYSTEM PROTEIN ZNUA-RELATED"/>
    <property type="match status" value="1"/>
</dbReference>
<dbReference type="Gene3D" id="3.40.50.1980">
    <property type="entry name" value="Nitrogenase molybdenum iron protein domain"/>
    <property type="match status" value="2"/>
</dbReference>
<sequence length="405" mass="44888">MKKHTLLMSSFLLLSSLLIGCNASNEEGQSANETNTEDTLKIYTTIYPLEDFAKKIGGDLVEVENILPPGVDAHTYEPTTKAMVEIAEADGFIYSGVGFESFTEKVQESLNSEDVAFINAGEGIEYIEGHEEEAAHDETEHAEEEAAHDESAHAEDEAAHDESEHTEDEAAHDENAHAEDEAAHDENAHAEDEAAHDESAHTEDEAAHDENAHAEDEAAHDESAHAHDHGDQDPHVWIDPIHSITLAENIKDALIELNPEGKQTFEDNFQALKTQLEDLDQSFKDVISNAEKKEILVSHAAYGYWENRYGIEQISVLGLSPTEEPSQKELQTIIETAKEHEINYIIFETNVTSNVTDIVQAEIGAEALTLSNLESITEEDVKNNEDYFSIMERNLETLKTALSSK</sequence>
<evidence type="ECO:0000256" key="4">
    <source>
        <dbReference type="SAM" id="MobiDB-lite"/>
    </source>
</evidence>
<dbReference type="PRINTS" id="PR00691">
    <property type="entry name" value="ADHESINB"/>
</dbReference>
<dbReference type="InterPro" id="IPR050492">
    <property type="entry name" value="Bact_metal-bind_prot9"/>
</dbReference>
<comment type="similarity">
    <text evidence="3">Belongs to the bacterial solute-binding protein 9 family.</text>
</comment>
<proteinExistence type="inferred from homology"/>
<evidence type="ECO:0000313" key="6">
    <source>
        <dbReference type="EMBL" id="MFD2213546.1"/>
    </source>
</evidence>
<accession>A0ABW5BXN2</accession>
<dbReference type="Pfam" id="PF01297">
    <property type="entry name" value="ZnuA"/>
    <property type="match status" value="1"/>
</dbReference>
<evidence type="ECO:0000256" key="3">
    <source>
        <dbReference type="RuleBase" id="RU003512"/>
    </source>
</evidence>
<dbReference type="InterPro" id="IPR006128">
    <property type="entry name" value="Lipoprotein_PsaA-like"/>
</dbReference>
<dbReference type="RefSeq" id="WP_379050983.1">
    <property type="nucleotide sequence ID" value="NZ_JBHUIK010000002.1"/>
</dbReference>
<dbReference type="SUPFAM" id="SSF53807">
    <property type="entry name" value="Helical backbone' metal receptor"/>
    <property type="match status" value="1"/>
</dbReference>
<keyword evidence="1 3" id="KW-0813">Transport</keyword>
<feature type="chain" id="PRO_5047384040" evidence="5">
    <location>
        <begin position="24"/>
        <end position="405"/>
    </location>
</feature>
<evidence type="ECO:0000313" key="7">
    <source>
        <dbReference type="Proteomes" id="UP001597318"/>
    </source>
</evidence>
<dbReference type="PROSITE" id="PS51257">
    <property type="entry name" value="PROKAR_LIPOPROTEIN"/>
    <property type="match status" value="1"/>
</dbReference>
<comment type="caution">
    <text evidence="6">The sequence shown here is derived from an EMBL/GenBank/DDBJ whole genome shotgun (WGS) entry which is preliminary data.</text>
</comment>
<protein>
    <submittedName>
        <fullName evidence="6">Metal ABC transporter solute-binding protein, Zn/Mn family</fullName>
    </submittedName>
</protein>
<dbReference type="EMBL" id="JBHUIK010000002">
    <property type="protein sequence ID" value="MFD2213546.1"/>
    <property type="molecule type" value="Genomic_DNA"/>
</dbReference>
<evidence type="ECO:0000256" key="1">
    <source>
        <dbReference type="ARBA" id="ARBA00022448"/>
    </source>
</evidence>
<reference evidence="7" key="1">
    <citation type="journal article" date="2019" name="Int. J. Syst. Evol. Microbiol.">
        <title>The Global Catalogue of Microorganisms (GCM) 10K type strain sequencing project: providing services to taxonomists for standard genome sequencing and annotation.</title>
        <authorList>
            <consortium name="The Broad Institute Genomics Platform"/>
            <consortium name="The Broad Institute Genome Sequencing Center for Infectious Disease"/>
            <person name="Wu L."/>
            <person name="Ma J."/>
        </authorList>
    </citation>
    <scope>NUCLEOTIDE SEQUENCE [LARGE SCALE GENOMIC DNA]</scope>
    <source>
        <strain evidence="7">CGMCC 1.15474</strain>
    </source>
</reference>
<organism evidence="6 7">
    <name type="scientific">Metabacillus endolithicus</name>
    <dbReference type="NCBI Taxonomy" id="1535204"/>
    <lineage>
        <taxon>Bacteria</taxon>
        <taxon>Bacillati</taxon>
        <taxon>Bacillota</taxon>
        <taxon>Bacilli</taxon>
        <taxon>Bacillales</taxon>
        <taxon>Bacillaceae</taxon>
        <taxon>Metabacillus</taxon>
    </lineage>
</organism>
<evidence type="ECO:0000256" key="5">
    <source>
        <dbReference type="SAM" id="SignalP"/>
    </source>
</evidence>
<dbReference type="InterPro" id="IPR006127">
    <property type="entry name" value="ZnuA-like"/>
</dbReference>
<feature type="region of interest" description="Disordered" evidence="4">
    <location>
        <begin position="132"/>
        <end position="236"/>
    </location>
</feature>
<gene>
    <name evidence="6" type="ORF">ACFSKK_07655</name>
</gene>
<name>A0ABW5BXN2_9BACI</name>
<dbReference type="Proteomes" id="UP001597318">
    <property type="component" value="Unassembled WGS sequence"/>
</dbReference>
<dbReference type="PANTHER" id="PTHR42953:SF8">
    <property type="entry name" value="ZINT DOMAIN-CONTAINING PROTEIN"/>
    <property type="match status" value="1"/>
</dbReference>